<protein>
    <recommendedName>
        <fullName evidence="5">Ribosomal RNA large subunit methyltransferase H</fullName>
        <ecNumber evidence="5">2.1.1.177</ecNumber>
    </recommendedName>
    <alternativeName>
        <fullName evidence="5">23S rRNA (pseudouridine1915-N3)-methyltransferase</fullName>
    </alternativeName>
    <alternativeName>
        <fullName evidence="5">23S rRNA m3Psi1915 methyltransferase</fullName>
    </alternativeName>
    <alternativeName>
        <fullName evidence="5">rRNA (pseudouridine-N3-)-methyltransferase RlmH</fullName>
    </alternativeName>
</protein>
<dbReference type="CDD" id="cd18081">
    <property type="entry name" value="RlmH-like"/>
    <property type="match status" value="1"/>
</dbReference>
<sequence>MRTHLTAVGRIKPGPERDLYAHYVARLNPAPVVREVEEKRNLPAAQLKVREGELLLAAIPEGAHVVALDEKGRKLGSVAFAEQLGQWRDLGVRDVAFVIGGADGLDKAVLDRADLSLSLSDLTWPHMLVRGMLAEQLYRAYAILSGHPYHRV</sequence>
<keyword evidence="2 5" id="KW-0808">Transferase</keyword>
<dbReference type="SUPFAM" id="SSF75217">
    <property type="entry name" value="alpha/beta knot"/>
    <property type="match status" value="1"/>
</dbReference>
<keyword evidence="3 5" id="KW-0949">S-adenosyl-L-methionine</keyword>
<reference evidence="7" key="1">
    <citation type="submission" date="2016-07" db="EMBL/GenBank/DDBJ databases">
        <authorList>
            <person name="Florea S."/>
            <person name="Webb J.S."/>
            <person name="Jaromczyk J."/>
            <person name="Schardl C.L."/>
        </authorList>
    </citation>
    <scope>NUCLEOTIDE SEQUENCE [LARGE SCALE GENOMIC DNA]</scope>
    <source>
        <strain evidence="7">MV-1</strain>
    </source>
</reference>
<evidence type="ECO:0000256" key="1">
    <source>
        <dbReference type="ARBA" id="ARBA00022603"/>
    </source>
</evidence>
<dbReference type="Pfam" id="PF02590">
    <property type="entry name" value="SPOUT_MTase"/>
    <property type="match status" value="1"/>
</dbReference>
<keyword evidence="5" id="KW-0698">rRNA processing</keyword>
<comment type="function">
    <text evidence="5">Specifically methylates the pseudouridine at position 1915 (m3Psi1915) in 23S rRNA.</text>
</comment>
<comment type="subunit">
    <text evidence="5">Homodimer.</text>
</comment>
<comment type="subcellular location">
    <subcellularLocation>
        <location evidence="5">Cytoplasm</location>
    </subcellularLocation>
</comment>
<dbReference type="STRING" id="28181.BEN30_09855"/>
<dbReference type="NCBIfam" id="NF000989">
    <property type="entry name" value="PRK00103.2-3"/>
    <property type="match status" value="1"/>
</dbReference>
<gene>
    <name evidence="5" type="primary">rlmH</name>
    <name evidence="6" type="ORF">BEN30_09855</name>
</gene>
<dbReference type="InterPro" id="IPR029026">
    <property type="entry name" value="tRNA_m1G_MTases_N"/>
</dbReference>
<dbReference type="InterPro" id="IPR029028">
    <property type="entry name" value="Alpha/beta_knot_MTases"/>
</dbReference>
<dbReference type="AlphaFoldDB" id="A0A1E5Q8G3"/>
<dbReference type="GO" id="GO:0070038">
    <property type="term" value="F:rRNA (pseudouridine-N3-)-methyltransferase activity"/>
    <property type="evidence" value="ECO:0007669"/>
    <property type="project" value="UniProtKB-UniRule"/>
</dbReference>
<feature type="binding site" evidence="5">
    <location>
        <begin position="119"/>
        <end position="124"/>
    </location>
    <ligand>
        <name>S-adenosyl-L-methionine</name>
        <dbReference type="ChEBI" id="CHEBI:59789"/>
    </ligand>
</feature>
<accession>A0A1E5Q8G3</accession>
<name>A0A1E5Q8G3_9PROT</name>
<proteinExistence type="inferred from homology"/>
<dbReference type="InterPro" id="IPR003742">
    <property type="entry name" value="RlmH-like"/>
</dbReference>
<dbReference type="RefSeq" id="WP_069957904.1">
    <property type="nucleotide sequence ID" value="NZ_MCGG01000025.1"/>
</dbReference>
<evidence type="ECO:0000256" key="2">
    <source>
        <dbReference type="ARBA" id="ARBA00022679"/>
    </source>
</evidence>
<comment type="similarity">
    <text evidence="4 5">Belongs to the RNA methyltransferase RlmH family.</text>
</comment>
<comment type="caution">
    <text evidence="6">The sequence shown here is derived from an EMBL/GenBank/DDBJ whole genome shotgun (WGS) entry which is preliminary data.</text>
</comment>
<dbReference type="PANTHER" id="PTHR33603:SF1">
    <property type="entry name" value="RIBOSOMAL RNA LARGE SUBUNIT METHYLTRANSFERASE H"/>
    <property type="match status" value="1"/>
</dbReference>
<dbReference type="OrthoDB" id="9806643at2"/>
<keyword evidence="1 5" id="KW-0489">Methyltransferase</keyword>
<dbReference type="PIRSF" id="PIRSF004505">
    <property type="entry name" value="MT_bac"/>
    <property type="match status" value="1"/>
</dbReference>
<evidence type="ECO:0000313" key="7">
    <source>
        <dbReference type="Proteomes" id="UP000095347"/>
    </source>
</evidence>
<dbReference type="EMBL" id="MCGG01000025">
    <property type="protein sequence ID" value="OEJ67074.1"/>
    <property type="molecule type" value="Genomic_DNA"/>
</dbReference>
<dbReference type="Gene3D" id="3.40.1280.10">
    <property type="match status" value="1"/>
</dbReference>
<evidence type="ECO:0000256" key="3">
    <source>
        <dbReference type="ARBA" id="ARBA00022691"/>
    </source>
</evidence>
<feature type="binding site" evidence="5">
    <location>
        <position position="68"/>
    </location>
    <ligand>
        <name>S-adenosyl-L-methionine</name>
        <dbReference type="ChEBI" id="CHEBI:59789"/>
    </ligand>
</feature>
<dbReference type="Proteomes" id="UP000095347">
    <property type="component" value="Unassembled WGS sequence"/>
</dbReference>
<evidence type="ECO:0000256" key="5">
    <source>
        <dbReference type="HAMAP-Rule" id="MF_00658"/>
    </source>
</evidence>
<dbReference type="EC" id="2.1.1.177" evidence="5"/>
<comment type="catalytic activity">
    <reaction evidence="5">
        <text>pseudouridine(1915) in 23S rRNA + S-adenosyl-L-methionine = N(3)-methylpseudouridine(1915) in 23S rRNA + S-adenosyl-L-homocysteine + H(+)</text>
        <dbReference type="Rhea" id="RHEA:42752"/>
        <dbReference type="Rhea" id="RHEA-COMP:10221"/>
        <dbReference type="Rhea" id="RHEA-COMP:10222"/>
        <dbReference type="ChEBI" id="CHEBI:15378"/>
        <dbReference type="ChEBI" id="CHEBI:57856"/>
        <dbReference type="ChEBI" id="CHEBI:59789"/>
        <dbReference type="ChEBI" id="CHEBI:65314"/>
        <dbReference type="ChEBI" id="CHEBI:74486"/>
        <dbReference type="EC" id="2.1.1.177"/>
    </reaction>
</comment>
<keyword evidence="7" id="KW-1185">Reference proteome</keyword>
<feature type="binding site" evidence="5">
    <location>
        <position position="100"/>
    </location>
    <ligand>
        <name>S-adenosyl-L-methionine</name>
        <dbReference type="ChEBI" id="CHEBI:59789"/>
    </ligand>
</feature>
<evidence type="ECO:0000256" key="4">
    <source>
        <dbReference type="ARBA" id="ARBA00038303"/>
    </source>
</evidence>
<keyword evidence="5" id="KW-0963">Cytoplasm</keyword>
<dbReference type="GO" id="GO:0005737">
    <property type="term" value="C:cytoplasm"/>
    <property type="evidence" value="ECO:0007669"/>
    <property type="project" value="UniProtKB-SubCell"/>
</dbReference>
<evidence type="ECO:0000313" key="6">
    <source>
        <dbReference type="EMBL" id="OEJ67074.1"/>
    </source>
</evidence>
<organism evidence="6 7">
    <name type="scientific">Magnetovibrio blakemorei</name>
    <dbReference type="NCBI Taxonomy" id="28181"/>
    <lineage>
        <taxon>Bacteria</taxon>
        <taxon>Pseudomonadati</taxon>
        <taxon>Pseudomonadota</taxon>
        <taxon>Alphaproteobacteria</taxon>
        <taxon>Rhodospirillales</taxon>
        <taxon>Magnetovibrionaceae</taxon>
        <taxon>Magnetovibrio</taxon>
    </lineage>
</organism>
<dbReference type="HAMAP" id="MF_00658">
    <property type="entry name" value="23SrRNA_methyltr_H"/>
    <property type="match status" value="1"/>
</dbReference>
<dbReference type="PANTHER" id="PTHR33603">
    <property type="entry name" value="METHYLTRANSFERASE"/>
    <property type="match status" value="1"/>
</dbReference>